<dbReference type="OrthoDB" id="1149760at2"/>
<accession>A0A0B7H5C3</accession>
<dbReference type="Proteomes" id="UP000038083">
    <property type="component" value="Unassembled WGS sequence"/>
</dbReference>
<name>A0A0B7H5C3_9FLAO</name>
<evidence type="ECO:0000313" key="2">
    <source>
        <dbReference type="Proteomes" id="UP000038083"/>
    </source>
</evidence>
<organism evidence="1 2">
    <name type="scientific">Capnocytophaga cynodegmi</name>
    <dbReference type="NCBI Taxonomy" id="28189"/>
    <lineage>
        <taxon>Bacteria</taxon>
        <taxon>Pseudomonadati</taxon>
        <taxon>Bacteroidota</taxon>
        <taxon>Flavobacteriia</taxon>
        <taxon>Flavobacteriales</taxon>
        <taxon>Flavobacteriaceae</taxon>
        <taxon>Capnocytophaga</taxon>
    </lineage>
</organism>
<reference evidence="1 2" key="1">
    <citation type="submission" date="2015-01" db="EMBL/GenBank/DDBJ databases">
        <authorList>
            <person name="MANFREDI Pablo"/>
        </authorList>
    </citation>
    <scope>NUCLEOTIDE SEQUENCE [LARGE SCALE GENOMIC DNA]</scope>
    <source>
        <strain evidence="1 2">Ccy74</strain>
    </source>
</reference>
<sequence>MYFCLKTKVPKIQGCGYSAKNQIISLKISKLADVQTMDIFYVPFIDFINAPFPMPVKSQQKYSKSTLNYKIKYVFK</sequence>
<dbReference type="AlphaFoldDB" id="A0A0B7H5C3"/>
<dbReference type="RefSeq" id="WP_018278485.1">
    <property type="nucleotide sequence ID" value="NZ_CDOF01000013.1"/>
</dbReference>
<protein>
    <submittedName>
        <fullName evidence="1">Uncharacterized protein</fullName>
    </submittedName>
</protein>
<evidence type="ECO:0000313" key="1">
    <source>
        <dbReference type="EMBL" id="CEN36426.1"/>
    </source>
</evidence>
<gene>
    <name evidence="1" type="ORF">CCYN74_190008</name>
</gene>
<proteinExistence type="predicted"/>
<dbReference type="EMBL" id="CDOG01000011">
    <property type="protein sequence ID" value="CEN36426.1"/>
    <property type="molecule type" value="Genomic_DNA"/>
</dbReference>